<keyword evidence="2" id="KW-0812">Transmembrane</keyword>
<feature type="transmembrane region" description="Helical" evidence="2">
    <location>
        <begin position="185"/>
        <end position="209"/>
    </location>
</feature>
<evidence type="ECO:0008006" key="4">
    <source>
        <dbReference type="Google" id="ProtNLM"/>
    </source>
</evidence>
<protein>
    <recommendedName>
        <fullName evidence="4">Transmembrane protein</fullName>
    </recommendedName>
</protein>
<dbReference type="EMBL" id="HBGK01022098">
    <property type="protein sequence ID" value="CAD9282411.1"/>
    <property type="molecule type" value="Transcribed_RNA"/>
</dbReference>
<sequence length="290" mass="33547">MKRIFGRGDRLDEPLDGRNVSPGRKRLLLAFHLSALATIVLPWIFFGMMRSMRGEAASGDDENQQNNWWNNGDDNADNGEGDQDQDQQQDEAEENNDENQDEQDDGQDQEDDGDQDENDNNNNERRLGWWWNRDNYDEEAEYERDQAQRLIVLTFIYVWSFLVFIILLCYASVALTRQGMAVSLFTALVMFANLALMCCVLVETSGLLWRDDEEARERYGEEGGWWGTLAGGLVGPTFFLWFLWSTVMAMMVYCIVMKRRRNSSNDKVSKIGSRDDGSWYRRQDDTGVFS</sequence>
<feature type="compositionally biased region" description="Acidic residues" evidence="1">
    <location>
        <begin position="74"/>
        <end position="119"/>
    </location>
</feature>
<reference evidence="3" key="1">
    <citation type="submission" date="2021-01" db="EMBL/GenBank/DDBJ databases">
        <authorList>
            <person name="Corre E."/>
            <person name="Pelletier E."/>
            <person name="Niang G."/>
            <person name="Scheremetjew M."/>
            <person name="Finn R."/>
            <person name="Kale V."/>
            <person name="Holt S."/>
            <person name="Cochrane G."/>
            <person name="Meng A."/>
            <person name="Brown T."/>
            <person name="Cohen L."/>
        </authorList>
    </citation>
    <scope>NUCLEOTIDE SEQUENCE</scope>
    <source>
        <strain evidence="3">CCMP 410</strain>
    </source>
</reference>
<organism evidence="3">
    <name type="scientific">Grammatophora oceanica</name>
    <dbReference type="NCBI Taxonomy" id="210454"/>
    <lineage>
        <taxon>Eukaryota</taxon>
        <taxon>Sar</taxon>
        <taxon>Stramenopiles</taxon>
        <taxon>Ochrophyta</taxon>
        <taxon>Bacillariophyta</taxon>
        <taxon>Fragilariophyceae</taxon>
        <taxon>Fragilariophycidae</taxon>
        <taxon>Rhabdonematales</taxon>
        <taxon>Grammatophoraceae</taxon>
        <taxon>Grammatophora</taxon>
    </lineage>
</organism>
<evidence type="ECO:0000256" key="2">
    <source>
        <dbReference type="SAM" id="Phobius"/>
    </source>
</evidence>
<dbReference type="AlphaFoldDB" id="A0A7S1UYU5"/>
<accession>A0A7S1UYU5</accession>
<feature type="transmembrane region" description="Helical" evidence="2">
    <location>
        <begin position="229"/>
        <end position="256"/>
    </location>
</feature>
<proteinExistence type="predicted"/>
<feature type="region of interest" description="Disordered" evidence="1">
    <location>
        <begin position="56"/>
        <end position="124"/>
    </location>
</feature>
<keyword evidence="2" id="KW-1133">Transmembrane helix</keyword>
<evidence type="ECO:0000256" key="1">
    <source>
        <dbReference type="SAM" id="MobiDB-lite"/>
    </source>
</evidence>
<feature type="compositionally biased region" description="Basic and acidic residues" evidence="1">
    <location>
        <begin position="1"/>
        <end position="16"/>
    </location>
</feature>
<feature type="transmembrane region" description="Helical" evidence="2">
    <location>
        <begin position="150"/>
        <end position="173"/>
    </location>
</feature>
<feature type="transmembrane region" description="Helical" evidence="2">
    <location>
        <begin position="27"/>
        <end position="46"/>
    </location>
</feature>
<keyword evidence="2" id="KW-0472">Membrane</keyword>
<feature type="compositionally biased region" description="Low complexity" evidence="1">
    <location>
        <begin position="64"/>
        <end position="73"/>
    </location>
</feature>
<evidence type="ECO:0000313" key="3">
    <source>
        <dbReference type="EMBL" id="CAD9282411.1"/>
    </source>
</evidence>
<feature type="region of interest" description="Disordered" evidence="1">
    <location>
        <begin position="1"/>
        <end position="21"/>
    </location>
</feature>
<name>A0A7S1UYU5_9STRA</name>
<gene>
    <name evidence="3" type="ORF">GOCE00092_LOCUS11322</name>
</gene>